<dbReference type="Pfam" id="PF01636">
    <property type="entry name" value="APH"/>
    <property type="match status" value="1"/>
</dbReference>
<dbReference type="SUPFAM" id="SSF56112">
    <property type="entry name" value="Protein kinase-like (PK-like)"/>
    <property type="match status" value="1"/>
</dbReference>
<gene>
    <name evidence="2" type="ORF">ETD86_46570</name>
</gene>
<name>A0A5S4EYJ7_9ACTN</name>
<evidence type="ECO:0000313" key="2">
    <source>
        <dbReference type="EMBL" id="TMR08717.1"/>
    </source>
</evidence>
<dbReference type="InterPro" id="IPR002575">
    <property type="entry name" value="Aminoglycoside_PTrfase"/>
</dbReference>
<keyword evidence="3" id="KW-1185">Reference proteome</keyword>
<dbReference type="InterPro" id="IPR051678">
    <property type="entry name" value="AGP_Transferase"/>
</dbReference>
<dbReference type="Gene3D" id="3.90.1200.10">
    <property type="match status" value="1"/>
</dbReference>
<feature type="domain" description="Aminoglycoside phosphotransferase" evidence="1">
    <location>
        <begin position="24"/>
        <end position="208"/>
    </location>
</feature>
<organism evidence="2 3">
    <name type="scientific">Nonomuraea turkmeniaca</name>
    <dbReference type="NCBI Taxonomy" id="103838"/>
    <lineage>
        <taxon>Bacteria</taxon>
        <taxon>Bacillati</taxon>
        <taxon>Actinomycetota</taxon>
        <taxon>Actinomycetes</taxon>
        <taxon>Streptosporangiales</taxon>
        <taxon>Streptosporangiaceae</taxon>
        <taxon>Nonomuraea</taxon>
    </lineage>
</organism>
<dbReference type="RefSeq" id="WP_138673038.1">
    <property type="nucleotide sequence ID" value="NZ_VCKY01000274.1"/>
</dbReference>
<comment type="caution">
    <text evidence="2">The sequence shown here is derived from an EMBL/GenBank/DDBJ whole genome shotgun (WGS) entry which is preliminary data.</text>
</comment>
<keyword evidence="2" id="KW-0808">Transferase</keyword>
<dbReference type="EMBL" id="VCKY01000274">
    <property type="protein sequence ID" value="TMR08717.1"/>
    <property type="molecule type" value="Genomic_DNA"/>
</dbReference>
<sequence>MAVGRCTHSLDIGDVVVVKRYTSWGRGEPRREWEALTLLAEHAPDLAPTPVEAALDAHPPMIVMSRLPGCVLRGQHATGEQVQAMAAALHRLHQIPFDVVADVEPAPWGPAAAVTKARAWARKQPDLGDDPLVREAFRAGTAWLASTAPDQLVTNPLPPVLGLADGNRANYLWDDHERCVRLIDWEDSGRSDRAFELGEVCEHISHIDGSLDADWLVPHIDLAPGEAERVLGFRRLIALGWFLQLGPGGPATPHNPAGTLERQAKRILQLFS</sequence>
<dbReference type="AlphaFoldDB" id="A0A5S4EYJ7"/>
<evidence type="ECO:0000313" key="3">
    <source>
        <dbReference type="Proteomes" id="UP000309128"/>
    </source>
</evidence>
<accession>A0A5S4EYJ7</accession>
<dbReference type="PANTHER" id="PTHR21310">
    <property type="entry name" value="AMINOGLYCOSIDE PHOSPHOTRANSFERASE-RELATED-RELATED"/>
    <property type="match status" value="1"/>
</dbReference>
<dbReference type="InterPro" id="IPR011009">
    <property type="entry name" value="Kinase-like_dom_sf"/>
</dbReference>
<proteinExistence type="predicted"/>
<protein>
    <submittedName>
        <fullName evidence="2">Aminoglycoside phosphotransferase family protein</fullName>
    </submittedName>
</protein>
<evidence type="ECO:0000259" key="1">
    <source>
        <dbReference type="Pfam" id="PF01636"/>
    </source>
</evidence>
<dbReference type="OrthoDB" id="3383851at2"/>
<dbReference type="GO" id="GO:0016740">
    <property type="term" value="F:transferase activity"/>
    <property type="evidence" value="ECO:0007669"/>
    <property type="project" value="UniProtKB-KW"/>
</dbReference>
<dbReference type="Proteomes" id="UP000309128">
    <property type="component" value="Unassembled WGS sequence"/>
</dbReference>
<reference evidence="2 3" key="1">
    <citation type="submission" date="2019-05" db="EMBL/GenBank/DDBJ databases">
        <title>Draft genome sequence of Nonomuraea turkmeniaca DSM 43926.</title>
        <authorList>
            <person name="Saricaoglu S."/>
            <person name="Isik K."/>
        </authorList>
    </citation>
    <scope>NUCLEOTIDE SEQUENCE [LARGE SCALE GENOMIC DNA]</scope>
    <source>
        <strain evidence="2 3">DSM 43926</strain>
    </source>
</reference>